<accession>A0A917P6L4</accession>
<dbReference type="Proteomes" id="UP000657574">
    <property type="component" value="Unassembled WGS sequence"/>
</dbReference>
<dbReference type="InterPro" id="IPR041698">
    <property type="entry name" value="Methyltransf_25"/>
</dbReference>
<reference evidence="2" key="2">
    <citation type="submission" date="2020-09" db="EMBL/GenBank/DDBJ databases">
        <authorList>
            <person name="Sun Q."/>
            <person name="Ohkuma M."/>
        </authorList>
    </citation>
    <scope>NUCLEOTIDE SEQUENCE</scope>
    <source>
        <strain evidence="2">JCM 3086</strain>
    </source>
</reference>
<dbReference type="SUPFAM" id="SSF53335">
    <property type="entry name" value="S-adenosyl-L-methionine-dependent methyltransferases"/>
    <property type="match status" value="1"/>
</dbReference>
<keyword evidence="2" id="KW-0489">Methyltransferase</keyword>
<reference evidence="2" key="1">
    <citation type="journal article" date="2014" name="Int. J. Syst. Evol. Microbiol.">
        <title>Complete genome sequence of Corynebacterium casei LMG S-19264T (=DSM 44701T), isolated from a smear-ripened cheese.</title>
        <authorList>
            <consortium name="US DOE Joint Genome Institute (JGI-PGF)"/>
            <person name="Walter F."/>
            <person name="Albersmeier A."/>
            <person name="Kalinowski J."/>
            <person name="Ruckert C."/>
        </authorList>
    </citation>
    <scope>NUCLEOTIDE SEQUENCE</scope>
    <source>
        <strain evidence="2">JCM 3086</strain>
    </source>
</reference>
<dbReference type="GO" id="GO:0032259">
    <property type="term" value="P:methylation"/>
    <property type="evidence" value="ECO:0007669"/>
    <property type="project" value="UniProtKB-KW"/>
</dbReference>
<protein>
    <submittedName>
        <fullName evidence="2">SAM-dependent methyltransferase</fullName>
    </submittedName>
</protein>
<sequence length="223" mass="23710">MTTASDHYDRLLAAHYTWMLGGDVAAVARDQARLLNDLDVRPGATGTLAVDLGCGPGPQSLALAELGFSPILAIDTSQPLLDEITDLTDRAGHASAIRPIHADVRDALAAHTQPASVSAVVCMGDTLTHLPSKDDVAALLRDAARCLATNGQLVLTYRDLTRPLTGTDRFLPVRATDERIMTCFLEYVDVDTVMVHDLIHTRLGTHGLRTSAVTPNSVSAPPG</sequence>
<dbReference type="Pfam" id="PF13649">
    <property type="entry name" value="Methyltransf_25"/>
    <property type="match status" value="1"/>
</dbReference>
<dbReference type="RefSeq" id="WP_229841540.1">
    <property type="nucleotide sequence ID" value="NZ_BMQA01000078.1"/>
</dbReference>
<evidence type="ECO:0000313" key="3">
    <source>
        <dbReference type="Proteomes" id="UP000657574"/>
    </source>
</evidence>
<organism evidence="2 3">
    <name type="scientific">Streptomyces brasiliensis</name>
    <dbReference type="NCBI Taxonomy" id="1954"/>
    <lineage>
        <taxon>Bacteria</taxon>
        <taxon>Bacillati</taxon>
        <taxon>Actinomycetota</taxon>
        <taxon>Actinomycetes</taxon>
        <taxon>Kitasatosporales</taxon>
        <taxon>Streptomycetaceae</taxon>
        <taxon>Streptomyces</taxon>
    </lineage>
</organism>
<proteinExistence type="predicted"/>
<dbReference type="InterPro" id="IPR029063">
    <property type="entry name" value="SAM-dependent_MTases_sf"/>
</dbReference>
<keyword evidence="2" id="KW-0808">Transferase</keyword>
<dbReference type="CDD" id="cd02440">
    <property type="entry name" value="AdoMet_MTases"/>
    <property type="match status" value="1"/>
</dbReference>
<feature type="domain" description="Methyltransferase" evidence="1">
    <location>
        <begin position="50"/>
        <end position="151"/>
    </location>
</feature>
<dbReference type="EMBL" id="BMQA01000078">
    <property type="protein sequence ID" value="GGJ64088.1"/>
    <property type="molecule type" value="Genomic_DNA"/>
</dbReference>
<gene>
    <name evidence="2" type="ORF">GCM10010121_088420</name>
</gene>
<dbReference type="GO" id="GO:0008168">
    <property type="term" value="F:methyltransferase activity"/>
    <property type="evidence" value="ECO:0007669"/>
    <property type="project" value="UniProtKB-KW"/>
</dbReference>
<dbReference type="AlphaFoldDB" id="A0A917P6L4"/>
<evidence type="ECO:0000259" key="1">
    <source>
        <dbReference type="Pfam" id="PF13649"/>
    </source>
</evidence>
<name>A0A917P6L4_9ACTN</name>
<comment type="caution">
    <text evidence="2">The sequence shown here is derived from an EMBL/GenBank/DDBJ whole genome shotgun (WGS) entry which is preliminary data.</text>
</comment>
<evidence type="ECO:0000313" key="2">
    <source>
        <dbReference type="EMBL" id="GGJ64088.1"/>
    </source>
</evidence>
<dbReference type="Gene3D" id="3.40.50.150">
    <property type="entry name" value="Vaccinia Virus protein VP39"/>
    <property type="match status" value="1"/>
</dbReference>
<keyword evidence="3" id="KW-1185">Reference proteome</keyword>